<organism evidence="2 3">
    <name type="scientific">Bariatricus massiliensis</name>
    <dbReference type="NCBI Taxonomy" id="1745713"/>
    <lineage>
        <taxon>Bacteria</taxon>
        <taxon>Bacillati</taxon>
        <taxon>Bacillota</taxon>
        <taxon>Clostridia</taxon>
        <taxon>Lachnospirales</taxon>
        <taxon>Lachnospiraceae</taxon>
        <taxon>Bariatricus</taxon>
    </lineage>
</organism>
<name>A0ABS8DJZ0_9FIRM</name>
<gene>
    <name evidence="2" type="ORF">LIZ65_15565</name>
</gene>
<dbReference type="RefSeq" id="WP_066732894.1">
    <property type="nucleotide sequence ID" value="NZ_JAJCIQ010000014.1"/>
</dbReference>
<evidence type="ECO:0000313" key="2">
    <source>
        <dbReference type="EMBL" id="MCB7388706.1"/>
    </source>
</evidence>
<feature type="coiled-coil region" evidence="1">
    <location>
        <begin position="33"/>
        <end position="152"/>
    </location>
</feature>
<keyword evidence="3" id="KW-1185">Reference proteome</keyword>
<dbReference type="Proteomes" id="UP001299546">
    <property type="component" value="Unassembled WGS sequence"/>
</dbReference>
<comment type="caution">
    <text evidence="2">The sequence shown here is derived from an EMBL/GenBank/DDBJ whole genome shotgun (WGS) entry which is preliminary data.</text>
</comment>
<reference evidence="2 3" key="1">
    <citation type="submission" date="2021-10" db="EMBL/GenBank/DDBJ databases">
        <title>Collection of gut derived symbiotic bacterial strains cultured from healthy donors.</title>
        <authorList>
            <person name="Lin H."/>
            <person name="Littmann E."/>
            <person name="Kohout C."/>
            <person name="Pamer E.G."/>
        </authorList>
    </citation>
    <scope>NUCLEOTIDE SEQUENCE [LARGE SCALE GENOMIC DNA]</scope>
    <source>
        <strain evidence="2 3">DFI.1.165</strain>
    </source>
</reference>
<dbReference type="EMBL" id="JAJCIS010000014">
    <property type="protein sequence ID" value="MCB7388706.1"/>
    <property type="molecule type" value="Genomic_DNA"/>
</dbReference>
<accession>A0ABS8DJZ0</accession>
<protein>
    <submittedName>
        <fullName evidence="2">Uncharacterized protein</fullName>
    </submittedName>
</protein>
<keyword evidence="1" id="KW-0175">Coiled coil</keyword>
<sequence length="233" mass="27266">MNGKRKKLDEIAAYIDRVQFRKQFFGVSISDVYESMQELNEMYQDEMARYSALLEEEYDNREEAIARNEKKIRELAGKANSVVETRKRDQKRIRELEEKLRRVTRERSEYRSQTDILASSISDTQKCKEEILLRARTEAEQIIRNAEEAGRQIGQSNVMSITEERARYADCLERLHVAKAKAEDNLHLIRIDLYDLCAMLTSLREELQADTRAEGEQEVHCEAEEQVRQVNAG</sequence>
<evidence type="ECO:0000313" key="3">
    <source>
        <dbReference type="Proteomes" id="UP001299546"/>
    </source>
</evidence>
<evidence type="ECO:0000256" key="1">
    <source>
        <dbReference type="SAM" id="Coils"/>
    </source>
</evidence>
<proteinExistence type="predicted"/>